<evidence type="ECO:0000256" key="1">
    <source>
        <dbReference type="SAM" id="Phobius"/>
    </source>
</evidence>
<accession>A0A7X0VZS9</accession>
<keyword evidence="1" id="KW-0472">Membrane</keyword>
<keyword evidence="1" id="KW-0812">Transmembrane</keyword>
<dbReference type="AlphaFoldDB" id="A0A7X0VZS9"/>
<name>A0A7X0VZS9_9BACL</name>
<comment type="caution">
    <text evidence="2">The sequence shown here is derived from an EMBL/GenBank/DDBJ whole genome shotgun (WGS) entry which is preliminary data.</text>
</comment>
<protein>
    <submittedName>
        <fullName evidence="2">MFS transporter</fullName>
    </submittedName>
</protein>
<evidence type="ECO:0000313" key="3">
    <source>
        <dbReference type="Proteomes" id="UP000564644"/>
    </source>
</evidence>
<keyword evidence="1" id="KW-1133">Transmembrane helix</keyword>
<keyword evidence="3" id="KW-1185">Reference proteome</keyword>
<gene>
    <name evidence="2" type="ORF">H7C18_34735</name>
</gene>
<dbReference type="EMBL" id="JACJVO010000084">
    <property type="protein sequence ID" value="MBB6736075.1"/>
    <property type="molecule type" value="Genomic_DNA"/>
</dbReference>
<organism evidence="2 3">
    <name type="scientific">Cohnella zeiphila</name>
    <dbReference type="NCBI Taxonomy" id="2761120"/>
    <lineage>
        <taxon>Bacteria</taxon>
        <taxon>Bacillati</taxon>
        <taxon>Bacillota</taxon>
        <taxon>Bacilli</taxon>
        <taxon>Bacillales</taxon>
        <taxon>Paenibacillaceae</taxon>
        <taxon>Cohnella</taxon>
    </lineage>
</organism>
<sequence>VSVMSNKTKSVAADLMVSGQVDPNDKAKVFDITQHATVSGINQAFLYAFWLTIAALALSFFIQKTKPQRDFAATSATAAENPTPQANS</sequence>
<dbReference type="Proteomes" id="UP000564644">
    <property type="component" value="Unassembled WGS sequence"/>
</dbReference>
<feature type="non-terminal residue" evidence="2">
    <location>
        <position position="1"/>
    </location>
</feature>
<proteinExistence type="predicted"/>
<feature type="transmembrane region" description="Helical" evidence="1">
    <location>
        <begin position="44"/>
        <end position="62"/>
    </location>
</feature>
<evidence type="ECO:0000313" key="2">
    <source>
        <dbReference type="EMBL" id="MBB6736075.1"/>
    </source>
</evidence>
<reference evidence="2 3" key="1">
    <citation type="submission" date="2020-08" db="EMBL/GenBank/DDBJ databases">
        <title>Cohnella phylogeny.</title>
        <authorList>
            <person name="Dunlap C."/>
        </authorList>
    </citation>
    <scope>NUCLEOTIDE SEQUENCE [LARGE SCALE GENOMIC DNA]</scope>
    <source>
        <strain evidence="2 3">CBP 2801</strain>
    </source>
</reference>